<organism evidence="12 13">
    <name type="scientific">Pseudomonas avellanae</name>
    <dbReference type="NCBI Taxonomy" id="46257"/>
    <lineage>
        <taxon>Bacteria</taxon>
        <taxon>Pseudomonadati</taxon>
        <taxon>Pseudomonadota</taxon>
        <taxon>Gammaproteobacteria</taxon>
        <taxon>Pseudomonadales</taxon>
        <taxon>Pseudomonadaceae</taxon>
        <taxon>Pseudomonas</taxon>
    </lineage>
</organism>
<protein>
    <recommendedName>
        <fullName evidence="2">histidine kinase</fullName>
        <ecNumber evidence="2">2.7.13.3</ecNumber>
    </recommendedName>
</protein>
<feature type="transmembrane region" description="Helical" evidence="9">
    <location>
        <begin position="183"/>
        <end position="205"/>
    </location>
</feature>
<keyword evidence="9" id="KW-1133">Transmembrane helix</keyword>
<keyword evidence="8" id="KW-0175">Coiled coil</keyword>
<dbReference type="CDD" id="cd00156">
    <property type="entry name" value="REC"/>
    <property type="match status" value="2"/>
</dbReference>
<dbReference type="SMART" id="SM00065">
    <property type="entry name" value="GAF"/>
    <property type="match status" value="1"/>
</dbReference>
<dbReference type="CDD" id="cd00082">
    <property type="entry name" value="HisKA"/>
    <property type="match status" value="1"/>
</dbReference>
<dbReference type="InterPro" id="IPR036097">
    <property type="entry name" value="HisK_dim/P_sf"/>
</dbReference>
<name>A0A3M5TSX4_9PSED</name>
<dbReference type="SMART" id="SM00448">
    <property type="entry name" value="REC"/>
    <property type="match status" value="3"/>
</dbReference>
<dbReference type="Gene3D" id="3.30.565.10">
    <property type="entry name" value="Histidine kinase-like ATPase, C-terminal domain"/>
    <property type="match status" value="1"/>
</dbReference>
<evidence type="ECO:0000256" key="7">
    <source>
        <dbReference type="PROSITE-ProRule" id="PRU00169"/>
    </source>
</evidence>
<keyword evidence="6" id="KW-0902">Two-component regulatory system</keyword>
<dbReference type="GO" id="GO:0000155">
    <property type="term" value="F:phosphorelay sensor kinase activity"/>
    <property type="evidence" value="ECO:0007669"/>
    <property type="project" value="InterPro"/>
</dbReference>
<dbReference type="Proteomes" id="UP000281514">
    <property type="component" value="Unassembled WGS sequence"/>
</dbReference>
<dbReference type="SUPFAM" id="SSF52172">
    <property type="entry name" value="CheY-like"/>
    <property type="match status" value="3"/>
</dbReference>
<dbReference type="InterPro" id="IPR003661">
    <property type="entry name" value="HisK_dim/P_dom"/>
</dbReference>
<dbReference type="InterPro" id="IPR003018">
    <property type="entry name" value="GAF"/>
</dbReference>
<dbReference type="CDD" id="cd19410">
    <property type="entry name" value="HK9-like_sensor"/>
    <property type="match status" value="1"/>
</dbReference>
<dbReference type="PRINTS" id="PR00344">
    <property type="entry name" value="BCTRLSENSOR"/>
</dbReference>
<sequence>MNRTPSVDEQRFRKLLGRNVGLPLGVGVLSAVFFILLISYLLNAIQWVEHTDRVINNTNRSMKLSIDMETGMRGFLLTGDQHFLDPYEIAKPLLVAELNGLQDLVQDNPTQQDRFRRLFTMQQEWNAFAQEMIDLRRNNGDFQTPVMAGRGKRITDQIRTEYEQAVEMEQQLRMTRNAEVTRSTVISVTLYLIFVIVVSAILAYIGRRDLLSLSATYSANLRLQEVNAERLQKVAWLRNGQSELAEQVLGQLTLNMLGRNILQFLTQYLGASVAAVYIRQDHGGFTRVASYGFSREQEQQDQTIHSDEGVVGQAASQDRIITLDELPENYFKVASGLGEGSPRSVVVVPISNDDQVNGVVELGFLRPLTGQDVEFLELVSDNIGTSIEAARYRQRLQEVLAETQQLNEELQVQQEELRTANEELEEQSRILKESQAHLETQQAELEQTNEQLAEQGQALADQRDALDRNNEELNIAQGELQARADELQRASKYKSEFLANMSHELRTPLNSSLILAKLLAENPSENLTAEQVKFAESIYSAGNDLLNLINDILDISKVEAGKLEVRPENSSVSRLVEGLRGLFQPLAAEKKLAFTVDIQAGAPTMLFTDRQRLEQILKNLLSNAIKFTEAGAVSMVVSRQPGAGIVFSVRDSGIGIAEEHQQGIFEAFRQADGTTNRRYGGTGLGLSISRDLAALLGGSISVTSAPGQGSIFTLVLPEQYVEHDPQAPDSEPLVMHAPSVLQLSVPAAPVIQPPLPAPVETPIAVFADDRDKAPFERRCILVIEDEVRFAQILFDLAHELGYDCLVAHAADDGFNLASRYTPDAILLDMRLPDHSGLTVLQRLKELAPTRHIPVHVISVEDRQEAALHMGAIGYAVKPTTREELKDVFAKLEAKLTQKVKRILLVEDDDLQRDSIARLIGDDDIEITAVGFAQQALDLLRDHIYDCMIIDLKLPDMLGNELLKRMSTEDICAFPPVIVYTGRNMTRDEEAELMKYSRSIIIKGARSPERLLDEVTLFLHKVESQLSSERQKMLKTARSRDKVFEARKILVVDDDVRNIFALTSALEHKGALVEIARNGLEAISKLNEVEDIDLVLMDVMMPEMDGYEATTEIRKDPRWRKLPIIAVTAKAMKDDQERCLQAGSNDYLAKPIDLDRLFSLIRVWLPKMERI</sequence>
<dbReference type="InterPro" id="IPR036890">
    <property type="entry name" value="HATPase_C_sf"/>
</dbReference>
<keyword evidence="4" id="KW-0808">Transferase</keyword>
<feature type="coiled-coil region" evidence="8">
    <location>
        <begin position="389"/>
        <end position="490"/>
    </location>
</feature>
<dbReference type="AlphaFoldDB" id="A0A3M5TSX4"/>
<feature type="domain" description="Response regulatory" evidence="11">
    <location>
        <begin position="779"/>
        <end position="892"/>
    </location>
</feature>
<feature type="domain" description="Response regulatory" evidence="11">
    <location>
        <begin position="901"/>
        <end position="1017"/>
    </location>
</feature>
<feature type="modified residue" description="4-aspartylphosphate" evidence="7">
    <location>
        <position position="950"/>
    </location>
</feature>
<dbReference type="CDD" id="cd16922">
    <property type="entry name" value="HATPase_EvgS-ArcB-TorS-like"/>
    <property type="match status" value="1"/>
</dbReference>
<dbReference type="PANTHER" id="PTHR45339:SF1">
    <property type="entry name" value="HYBRID SIGNAL TRANSDUCTION HISTIDINE KINASE J"/>
    <property type="match status" value="1"/>
</dbReference>
<dbReference type="SMART" id="SM00388">
    <property type="entry name" value="HisKA"/>
    <property type="match status" value="1"/>
</dbReference>
<feature type="modified residue" description="4-aspartylphosphate" evidence="7">
    <location>
        <position position="1097"/>
    </location>
</feature>
<feature type="transmembrane region" description="Helical" evidence="9">
    <location>
        <begin position="20"/>
        <end position="42"/>
    </location>
</feature>
<dbReference type="RefSeq" id="WP_005617929.1">
    <property type="nucleotide sequence ID" value="NZ_BMNO01000078.1"/>
</dbReference>
<dbReference type="CDD" id="cd17546">
    <property type="entry name" value="REC_hyHK_CKI1_RcsC-like"/>
    <property type="match status" value="1"/>
</dbReference>
<keyword evidence="3 7" id="KW-0597">Phosphoprotein</keyword>
<dbReference type="InterPro" id="IPR003594">
    <property type="entry name" value="HATPase_dom"/>
</dbReference>
<dbReference type="InterPro" id="IPR007891">
    <property type="entry name" value="CHASE3"/>
</dbReference>
<evidence type="ECO:0000256" key="9">
    <source>
        <dbReference type="SAM" id="Phobius"/>
    </source>
</evidence>
<evidence type="ECO:0000256" key="8">
    <source>
        <dbReference type="SAM" id="Coils"/>
    </source>
</evidence>
<dbReference type="InterPro" id="IPR005467">
    <property type="entry name" value="His_kinase_dom"/>
</dbReference>
<evidence type="ECO:0000256" key="6">
    <source>
        <dbReference type="ARBA" id="ARBA00023012"/>
    </source>
</evidence>
<dbReference type="PROSITE" id="PS50110">
    <property type="entry name" value="RESPONSE_REGULATORY"/>
    <property type="match status" value="3"/>
</dbReference>
<dbReference type="SUPFAM" id="SSF47384">
    <property type="entry name" value="Homodimeric domain of signal transducing histidine kinase"/>
    <property type="match status" value="1"/>
</dbReference>
<dbReference type="InterPro" id="IPR029016">
    <property type="entry name" value="GAF-like_dom_sf"/>
</dbReference>
<dbReference type="InterPro" id="IPR004358">
    <property type="entry name" value="Sig_transdc_His_kin-like_C"/>
</dbReference>
<dbReference type="InterPro" id="IPR001789">
    <property type="entry name" value="Sig_transdc_resp-reg_receiver"/>
</dbReference>
<gene>
    <name evidence="12" type="ORF">ALP32_02292</name>
</gene>
<evidence type="ECO:0000313" key="12">
    <source>
        <dbReference type="EMBL" id="RMU36433.1"/>
    </source>
</evidence>
<comment type="catalytic activity">
    <reaction evidence="1">
        <text>ATP + protein L-histidine = ADP + protein N-phospho-L-histidine.</text>
        <dbReference type="EC" id="2.7.13.3"/>
    </reaction>
</comment>
<feature type="modified residue" description="4-aspartylphosphate" evidence="7">
    <location>
        <position position="828"/>
    </location>
</feature>
<dbReference type="PANTHER" id="PTHR45339">
    <property type="entry name" value="HYBRID SIGNAL TRANSDUCTION HISTIDINE KINASE J"/>
    <property type="match status" value="1"/>
</dbReference>
<evidence type="ECO:0000256" key="2">
    <source>
        <dbReference type="ARBA" id="ARBA00012438"/>
    </source>
</evidence>
<evidence type="ECO:0000256" key="4">
    <source>
        <dbReference type="ARBA" id="ARBA00022679"/>
    </source>
</evidence>
<keyword evidence="9" id="KW-0472">Membrane</keyword>
<evidence type="ECO:0000256" key="5">
    <source>
        <dbReference type="ARBA" id="ARBA00022777"/>
    </source>
</evidence>
<dbReference type="Gene3D" id="3.30.450.40">
    <property type="match status" value="1"/>
</dbReference>
<dbReference type="SUPFAM" id="SSF55874">
    <property type="entry name" value="ATPase domain of HSP90 chaperone/DNA topoisomerase II/histidine kinase"/>
    <property type="match status" value="1"/>
</dbReference>
<evidence type="ECO:0000259" key="10">
    <source>
        <dbReference type="PROSITE" id="PS50109"/>
    </source>
</evidence>
<dbReference type="SMART" id="SM00387">
    <property type="entry name" value="HATPase_c"/>
    <property type="match status" value="1"/>
</dbReference>
<dbReference type="Pfam" id="PF00512">
    <property type="entry name" value="HisKA"/>
    <property type="match status" value="1"/>
</dbReference>
<dbReference type="Gene3D" id="3.40.50.2300">
    <property type="match status" value="3"/>
</dbReference>
<dbReference type="Pfam" id="PF00072">
    <property type="entry name" value="Response_reg"/>
    <property type="match status" value="3"/>
</dbReference>
<evidence type="ECO:0000256" key="3">
    <source>
        <dbReference type="ARBA" id="ARBA00022553"/>
    </source>
</evidence>
<proteinExistence type="predicted"/>
<dbReference type="Pfam" id="PF05227">
    <property type="entry name" value="CHASE3"/>
    <property type="match status" value="1"/>
</dbReference>
<evidence type="ECO:0000313" key="13">
    <source>
        <dbReference type="Proteomes" id="UP000281514"/>
    </source>
</evidence>
<dbReference type="SUPFAM" id="SSF55781">
    <property type="entry name" value="GAF domain-like"/>
    <property type="match status" value="1"/>
</dbReference>
<keyword evidence="5 12" id="KW-0418">Kinase</keyword>
<dbReference type="PROSITE" id="PS50109">
    <property type="entry name" value="HIS_KIN"/>
    <property type="match status" value="1"/>
</dbReference>
<dbReference type="EMBL" id="RBTX01000236">
    <property type="protein sequence ID" value="RMU36433.1"/>
    <property type="molecule type" value="Genomic_DNA"/>
</dbReference>
<reference evidence="12 13" key="1">
    <citation type="submission" date="2018-08" db="EMBL/GenBank/DDBJ databases">
        <title>Recombination of ecologically and evolutionarily significant loci maintains genetic cohesion in the Pseudomonas syringae species complex.</title>
        <authorList>
            <person name="Dillon M."/>
            <person name="Thakur S."/>
            <person name="Almeida R.N.D."/>
            <person name="Weir B.S."/>
            <person name="Guttman D.S."/>
        </authorList>
    </citation>
    <scope>NUCLEOTIDE SEQUENCE [LARGE SCALE GENOMIC DNA]</scope>
    <source>
        <strain evidence="12 13">ICMP 9749</strain>
    </source>
</reference>
<evidence type="ECO:0000259" key="11">
    <source>
        <dbReference type="PROSITE" id="PS50110"/>
    </source>
</evidence>
<accession>A0A3M5TSX4</accession>
<dbReference type="EC" id="2.7.13.3" evidence="2"/>
<dbReference type="Gene3D" id="1.10.287.130">
    <property type="match status" value="1"/>
</dbReference>
<dbReference type="Pfam" id="PF02518">
    <property type="entry name" value="HATPase_c"/>
    <property type="match status" value="1"/>
</dbReference>
<dbReference type="InterPro" id="IPR011006">
    <property type="entry name" value="CheY-like_superfamily"/>
</dbReference>
<comment type="caution">
    <text evidence="12">The sequence shown here is derived from an EMBL/GenBank/DDBJ whole genome shotgun (WGS) entry which is preliminary data.</text>
</comment>
<feature type="domain" description="Response regulatory" evidence="11">
    <location>
        <begin position="1047"/>
        <end position="1164"/>
    </location>
</feature>
<evidence type="ECO:0000256" key="1">
    <source>
        <dbReference type="ARBA" id="ARBA00000085"/>
    </source>
</evidence>
<dbReference type="FunFam" id="3.30.565.10:FF:000010">
    <property type="entry name" value="Sensor histidine kinase RcsC"/>
    <property type="match status" value="1"/>
</dbReference>
<feature type="domain" description="Histidine kinase" evidence="10">
    <location>
        <begin position="500"/>
        <end position="720"/>
    </location>
</feature>
<dbReference type="Pfam" id="PF13185">
    <property type="entry name" value="GAF_2"/>
    <property type="match status" value="1"/>
</dbReference>
<keyword evidence="9" id="KW-0812">Transmembrane</keyword>